<sequence length="244" mass="28015">MAYKYVPIPKADTYELIKKAQNGDEEALSLLCEQNTGLVKKMALKFTTSEYEAEDLIQIGYIGLLKAVNKFQPEFNVMFSTYAVPIIMGELKRFFRDNGRIKASRSLKSEIYALKKAQETLCGKDGKQPKLSQIAEFMGVSTERVLEVMEAATALSNVVSLDSQPVEEEYNTYYRQSSPENNLDSIMIKKEIEHLPMRERQVLVLRYYKDMTQQEIARIMGISQVQVSRIEKRALTEIRQKMAE</sequence>
<gene>
    <name evidence="9" type="ORF">D0435_04965</name>
</gene>
<dbReference type="PRINTS" id="PR00046">
    <property type="entry name" value="SIGMA70FCT"/>
</dbReference>
<dbReference type="RefSeq" id="WP_160201274.1">
    <property type="nucleotide sequence ID" value="NZ_QXWK01000008.1"/>
</dbReference>
<dbReference type="PANTHER" id="PTHR30385">
    <property type="entry name" value="SIGMA FACTOR F FLAGELLAR"/>
    <property type="match status" value="1"/>
</dbReference>
<dbReference type="InterPro" id="IPR013325">
    <property type="entry name" value="RNA_pol_sigma_r2"/>
</dbReference>
<evidence type="ECO:0000256" key="2">
    <source>
        <dbReference type="ARBA" id="ARBA00022969"/>
    </source>
</evidence>
<keyword evidence="5 7" id="KW-0238">DNA-binding</keyword>
<evidence type="ECO:0000256" key="3">
    <source>
        <dbReference type="ARBA" id="ARBA00023015"/>
    </source>
</evidence>
<dbReference type="InterPro" id="IPR036388">
    <property type="entry name" value="WH-like_DNA-bd_sf"/>
</dbReference>
<dbReference type="Proteomes" id="UP000446866">
    <property type="component" value="Unassembled WGS sequence"/>
</dbReference>
<comment type="caution">
    <text evidence="9">The sequence shown here is derived from an EMBL/GenBank/DDBJ whole genome shotgun (WGS) entry which is preliminary data.</text>
</comment>
<dbReference type="InterPro" id="IPR007624">
    <property type="entry name" value="RNA_pol_sigma70_r3"/>
</dbReference>
<keyword evidence="3 7" id="KW-0805">Transcription regulation</keyword>
<dbReference type="SUPFAM" id="SSF88659">
    <property type="entry name" value="Sigma3 and sigma4 domains of RNA polymerase sigma factors"/>
    <property type="match status" value="2"/>
</dbReference>
<dbReference type="GO" id="GO:0003677">
    <property type="term" value="F:DNA binding"/>
    <property type="evidence" value="ECO:0007669"/>
    <property type="project" value="UniProtKB-KW"/>
</dbReference>
<comment type="function">
    <text evidence="7">Sigma factors are initiation factors that promote the attachment of RNA polymerase to specific initiation sites and are then released.</text>
</comment>
<dbReference type="Pfam" id="PF04545">
    <property type="entry name" value="Sigma70_r4"/>
    <property type="match status" value="1"/>
</dbReference>
<dbReference type="Pfam" id="PF04542">
    <property type="entry name" value="Sigma70_r2"/>
    <property type="match status" value="1"/>
</dbReference>
<dbReference type="GO" id="GO:0030435">
    <property type="term" value="P:sporulation resulting in formation of a cellular spore"/>
    <property type="evidence" value="ECO:0007669"/>
    <property type="project" value="UniProtKB-KW"/>
</dbReference>
<protein>
    <recommendedName>
        <fullName evidence="7">RNA polymerase sigma factor</fullName>
    </recommendedName>
</protein>
<keyword evidence="6 7" id="KW-0804">Transcription</keyword>
<dbReference type="Gene3D" id="1.10.10.10">
    <property type="entry name" value="Winged helix-like DNA-binding domain superfamily/Winged helix DNA-binding domain"/>
    <property type="match status" value="2"/>
</dbReference>
<dbReference type="InterPro" id="IPR014284">
    <property type="entry name" value="RNA_pol_sigma-70_dom"/>
</dbReference>
<dbReference type="GO" id="GO:0016987">
    <property type="term" value="F:sigma factor activity"/>
    <property type="evidence" value="ECO:0007669"/>
    <property type="project" value="UniProtKB-KW"/>
</dbReference>
<dbReference type="InterPro" id="IPR001387">
    <property type="entry name" value="Cro/C1-type_HTH"/>
</dbReference>
<evidence type="ECO:0000313" key="10">
    <source>
        <dbReference type="Proteomes" id="UP000446866"/>
    </source>
</evidence>
<keyword evidence="10" id="KW-1185">Reference proteome</keyword>
<reference evidence="9 10" key="1">
    <citation type="submission" date="2018-08" db="EMBL/GenBank/DDBJ databases">
        <title>Murine metabolic-syndrome-specific gut microbial biobank.</title>
        <authorList>
            <person name="Liu C."/>
        </authorList>
    </citation>
    <scope>NUCLEOTIDE SEQUENCE [LARGE SCALE GENOMIC DNA]</scope>
    <source>
        <strain evidence="9 10">28</strain>
    </source>
</reference>
<dbReference type="SUPFAM" id="SSF88946">
    <property type="entry name" value="Sigma2 domain of RNA polymerase sigma factors"/>
    <property type="match status" value="1"/>
</dbReference>
<dbReference type="PANTHER" id="PTHR30385:SF4">
    <property type="entry name" value="RNA POLYMERASE SIGMA-E FACTOR"/>
    <property type="match status" value="1"/>
</dbReference>
<accession>A0A845QG33</accession>
<evidence type="ECO:0000256" key="5">
    <source>
        <dbReference type="ARBA" id="ARBA00023125"/>
    </source>
</evidence>
<dbReference type="PROSITE" id="PS00715">
    <property type="entry name" value="SIGMA70_1"/>
    <property type="match status" value="1"/>
</dbReference>
<name>A0A845QG33_9FIRM</name>
<evidence type="ECO:0000256" key="1">
    <source>
        <dbReference type="ARBA" id="ARBA00007788"/>
    </source>
</evidence>
<dbReference type="NCBIfam" id="TIGR02937">
    <property type="entry name" value="sigma70-ECF"/>
    <property type="match status" value="1"/>
</dbReference>
<dbReference type="PROSITE" id="PS00716">
    <property type="entry name" value="SIGMA70_2"/>
    <property type="match status" value="1"/>
</dbReference>
<keyword evidence="4 7" id="KW-0731">Sigma factor</keyword>
<comment type="similarity">
    <text evidence="1 7">Belongs to the sigma-70 factor family.</text>
</comment>
<dbReference type="GO" id="GO:0006352">
    <property type="term" value="P:DNA-templated transcription initiation"/>
    <property type="evidence" value="ECO:0007669"/>
    <property type="project" value="InterPro"/>
</dbReference>
<dbReference type="AlphaFoldDB" id="A0A845QG33"/>
<dbReference type="InterPro" id="IPR007630">
    <property type="entry name" value="RNA_pol_sigma70_r4"/>
</dbReference>
<dbReference type="InterPro" id="IPR007627">
    <property type="entry name" value="RNA_pol_sigma70_r2"/>
</dbReference>
<dbReference type="Pfam" id="PF04539">
    <property type="entry name" value="Sigma70_r3"/>
    <property type="match status" value="1"/>
</dbReference>
<evidence type="ECO:0000256" key="7">
    <source>
        <dbReference type="RuleBase" id="RU362124"/>
    </source>
</evidence>
<dbReference type="PROSITE" id="PS50943">
    <property type="entry name" value="HTH_CROC1"/>
    <property type="match status" value="1"/>
</dbReference>
<dbReference type="Gene3D" id="1.20.120.1810">
    <property type="match status" value="1"/>
</dbReference>
<evidence type="ECO:0000256" key="4">
    <source>
        <dbReference type="ARBA" id="ARBA00023082"/>
    </source>
</evidence>
<dbReference type="EMBL" id="QXWK01000008">
    <property type="protein sequence ID" value="NBH61002.1"/>
    <property type="molecule type" value="Genomic_DNA"/>
</dbReference>
<evidence type="ECO:0000313" key="9">
    <source>
        <dbReference type="EMBL" id="NBH61002.1"/>
    </source>
</evidence>
<dbReference type="InterPro" id="IPR000943">
    <property type="entry name" value="RNA_pol_sigma70"/>
</dbReference>
<feature type="domain" description="HTH cro/C1-type" evidence="8">
    <location>
        <begin position="209"/>
        <end position="232"/>
    </location>
</feature>
<evidence type="ECO:0000256" key="6">
    <source>
        <dbReference type="ARBA" id="ARBA00023163"/>
    </source>
</evidence>
<organism evidence="9 10">
    <name type="scientific">Anaerotruncus colihominis</name>
    <dbReference type="NCBI Taxonomy" id="169435"/>
    <lineage>
        <taxon>Bacteria</taxon>
        <taxon>Bacillati</taxon>
        <taxon>Bacillota</taxon>
        <taxon>Clostridia</taxon>
        <taxon>Eubacteriales</taxon>
        <taxon>Oscillospiraceae</taxon>
        <taxon>Anaerotruncus</taxon>
    </lineage>
</organism>
<dbReference type="InterPro" id="IPR013324">
    <property type="entry name" value="RNA_pol_sigma_r3/r4-like"/>
</dbReference>
<dbReference type="CDD" id="cd06171">
    <property type="entry name" value="Sigma70_r4"/>
    <property type="match status" value="1"/>
</dbReference>
<proteinExistence type="inferred from homology"/>
<evidence type="ECO:0000259" key="8">
    <source>
        <dbReference type="PROSITE" id="PS50943"/>
    </source>
</evidence>
<keyword evidence="2" id="KW-0749">Sporulation</keyword>